<dbReference type="EMBL" id="BGZK01001032">
    <property type="protein sequence ID" value="GBP69161.1"/>
    <property type="molecule type" value="Genomic_DNA"/>
</dbReference>
<feature type="region of interest" description="Disordered" evidence="1">
    <location>
        <begin position="88"/>
        <end position="114"/>
    </location>
</feature>
<evidence type="ECO:0000256" key="1">
    <source>
        <dbReference type="SAM" id="MobiDB-lite"/>
    </source>
</evidence>
<name>A0A4C1XYS0_EUMVA</name>
<reference evidence="2 3" key="1">
    <citation type="journal article" date="2019" name="Commun. Biol.">
        <title>The bagworm genome reveals a unique fibroin gene that provides high tensile strength.</title>
        <authorList>
            <person name="Kono N."/>
            <person name="Nakamura H."/>
            <person name="Ohtoshi R."/>
            <person name="Tomita M."/>
            <person name="Numata K."/>
            <person name="Arakawa K."/>
        </authorList>
    </citation>
    <scope>NUCLEOTIDE SEQUENCE [LARGE SCALE GENOMIC DNA]</scope>
</reference>
<organism evidence="2 3">
    <name type="scientific">Eumeta variegata</name>
    <name type="common">Bagworm moth</name>
    <name type="synonym">Eumeta japonica</name>
    <dbReference type="NCBI Taxonomy" id="151549"/>
    <lineage>
        <taxon>Eukaryota</taxon>
        <taxon>Metazoa</taxon>
        <taxon>Ecdysozoa</taxon>
        <taxon>Arthropoda</taxon>
        <taxon>Hexapoda</taxon>
        <taxon>Insecta</taxon>
        <taxon>Pterygota</taxon>
        <taxon>Neoptera</taxon>
        <taxon>Endopterygota</taxon>
        <taxon>Lepidoptera</taxon>
        <taxon>Glossata</taxon>
        <taxon>Ditrysia</taxon>
        <taxon>Tineoidea</taxon>
        <taxon>Psychidae</taxon>
        <taxon>Oiketicinae</taxon>
        <taxon>Eumeta</taxon>
    </lineage>
</organism>
<keyword evidence="3" id="KW-1185">Reference proteome</keyword>
<dbReference type="Proteomes" id="UP000299102">
    <property type="component" value="Unassembled WGS sequence"/>
</dbReference>
<gene>
    <name evidence="2" type="ORF">EVAR_98231_1</name>
</gene>
<evidence type="ECO:0000313" key="3">
    <source>
        <dbReference type="Proteomes" id="UP000299102"/>
    </source>
</evidence>
<sequence>MDTWLEFRNLQVHNHKTCPARQHPRASSAISVLAPTLWDALLGSSRPSGPHTLSKISIFGECPGHLTQLTRVPGANDVKVRTCAARPGLRARRNRARAGPAAAPAAVRGGERKP</sequence>
<feature type="compositionally biased region" description="Low complexity" evidence="1">
    <location>
        <begin position="97"/>
        <end position="108"/>
    </location>
</feature>
<accession>A0A4C1XYS0</accession>
<protein>
    <submittedName>
        <fullName evidence="2">Uncharacterized protein</fullName>
    </submittedName>
</protein>
<evidence type="ECO:0000313" key="2">
    <source>
        <dbReference type="EMBL" id="GBP69161.1"/>
    </source>
</evidence>
<proteinExistence type="predicted"/>
<comment type="caution">
    <text evidence="2">The sequence shown here is derived from an EMBL/GenBank/DDBJ whole genome shotgun (WGS) entry which is preliminary data.</text>
</comment>
<dbReference type="AlphaFoldDB" id="A0A4C1XYS0"/>